<organism evidence="1">
    <name type="scientific">Salmonella enterica subsp. enterica serovar Kintambo</name>
    <dbReference type="NCBI Taxonomy" id="1192730"/>
    <lineage>
        <taxon>Bacteria</taxon>
        <taxon>Pseudomonadati</taxon>
        <taxon>Pseudomonadota</taxon>
        <taxon>Gammaproteobacteria</taxon>
        <taxon>Enterobacterales</taxon>
        <taxon>Enterobacteriaceae</taxon>
        <taxon>Salmonella</taxon>
    </lineage>
</organism>
<reference evidence="1" key="1">
    <citation type="submission" date="2018-07" db="EMBL/GenBank/DDBJ databases">
        <authorList>
            <person name="Ashton P.M."/>
            <person name="Dallman T."/>
            <person name="Nair S."/>
            <person name="De Pinna E."/>
            <person name="Peters T."/>
            <person name="Grant K."/>
        </authorList>
    </citation>
    <scope>NUCLEOTIDE SEQUENCE</scope>
    <source>
        <strain evidence="1">242348</strain>
    </source>
</reference>
<dbReference type="InterPro" id="IPR006530">
    <property type="entry name" value="YD"/>
</dbReference>
<dbReference type="Pfam" id="PF05593">
    <property type="entry name" value="RHS_repeat"/>
    <property type="match status" value="1"/>
</dbReference>
<feature type="non-terminal residue" evidence="1">
    <location>
        <position position="132"/>
    </location>
</feature>
<protein>
    <submittedName>
        <fullName evidence="1">RHS repeat protein</fullName>
    </submittedName>
</protein>
<dbReference type="InterPro" id="IPR031325">
    <property type="entry name" value="RHS_repeat"/>
</dbReference>
<proteinExistence type="predicted"/>
<accession>A0A5W7S324</accession>
<dbReference type="NCBIfam" id="TIGR01643">
    <property type="entry name" value="YD_repeat_2x"/>
    <property type="match status" value="2"/>
</dbReference>
<dbReference type="Gene3D" id="2.180.10.10">
    <property type="entry name" value="RHS repeat-associated core"/>
    <property type="match status" value="1"/>
</dbReference>
<gene>
    <name evidence="1" type="ORF">DTU03_24760</name>
</gene>
<evidence type="ECO:0000313" key="1">
    <source>
        <dbReference type="EMBL" id="EBX8630664.1"/>
    </source>
</evidence>
<sequence length="132" mass="15446">MGRITQEQDWRGQRTGYQWDADSLLVAKTVPDGTRLEYRHDRQGRVTAEYHHDTLLTRYEYDRRGLLTACDNPHRRLGWKYDVAGRLTEELQDDFLIRHDYTEHGQYAGRTSSSGHRVALGYNDAGQLHQVQ</sequence>
<name>A0A5W7S324_SALET</name>
<comment type="caution">
    <text evidence="1">The sequence shown here is derived from an EMBL/GenBank/DDBJ whole genome shotgun (WGS) entry which is preliminary data.</text>
</comment>
<dbReference type="AlphaFoldDB" id="A0A5W7S324"/>
<dbReference type="EMBL" id="AAHMLI010000073">
    <property type="protein sequence ID" value="EBX8630664.1"/>
    <property type="molecule type" value="Genomic_DNA"/>
</dbReference>